<gene>
    <name evidence="9" type="ORF">HNR75_001140</name>
</gene>
<dbReference type="SUPFAM" id="SSF55083">
    <property type="entry name" value="6-hydroxymethyl-7,8-dihydropterin pyrophosphokinase, HPPK"/>
    <property type="match status" value="1"/>
</dbReference>
<evidence type="ECO:0000256" key="1">
    <source>
        <dbReference type="ARBA" id="ARBA00005051"/>
    </source>
</evidence>
<dbReference type="GO" id="GO:0046656">
    <property type="term" value="P:folic acid biosynthetic process"/>
    <property type="evidence" value="ECO:0007669"/>
    <property type="project" value="UniProtKB-KW"/>
</dbReference>
<dbReference type="InterPro" id="IPR035907">
    <property type="entry name" value="Hppk_sf"/>
</dbReference>
<name>A0A841G8F9_9GAMM</name>
<dbReference type="PANTHER" id="PTHR43071">
    <property type="entry name" value="2-AMINO-4-HYDROXY-6-HYDROXYMETHYLDIHYDROPTERIDINE PYROPHOSPHOKINASE"/>
    <property type="match status" value="1"/>
</dbReference>
<dbReference type="Gene3D" id="3.30.70.560">
    <property type="entry name" value="7,8-Dihydro-6-hydroxymethylpterin-pyrophosphokinase HPPK"/>
    <property type="match status" value="1"/>
</dbReference>
<evidence type="ECO:0000259" key="8">
    <source>
        <dbReference type="Pfam" id="PF01288"/>
    </source>
</evidence>
<feature type="domain" description="7,8-dihydro-6-hydroxymethylpterin-pyrophosphokinase" evidence="8">
    <location>
        <begin position="5"/>
        <end position="129"/>
    </location>
</feature>
<dbReference type="AlphaFoldDB" id="A0A841G8F9"/>
<dbReference type="EMBL" id="JACHGR010000003">
    <property type="protein sequence ID" value="MBB6055258.1"/>
    <property type="molecule type" value="Genomic_DNA"/>
</dbReference>
<dbReference type="UniPathway" id="UPA00077">
    <property type="reaction ID" value="UER00155"/>
</dbReference>
<dbReference type="InterPro" id="IPR000550">
    <property type="entry name" value="Hppk"/>
</dbReference>
<dbReference type="EC" id="2.7.6.3" evidence="2"/>
<keyword evidence="10" id="KW-1185">Reference proteome</keyword>
<dbReference type="GO" id="GO:0016301">
    <property type="term" value="F:kinase activity"/>
    <property type="evidence" value="ECO:0007669"/>
    <property type="project" value="UniProtKB-KW"/>
</dbReference>
<keyword evidence="4" id="KW-0547">Nucleotide-binding</keyword>
<dbReference type="NCBIfam" id="TIGR01498">
    <property type="entry name" value="folK"/>
    <property type="match status" value="1"/>
</dbReference>
<evidence type="ECO:0000256" key="7">
    <source>
        <dbReference type="ARBA" id="ARBA00022909"/>
    </source>
</evidence>
<dbReference type="RefSeq" id="WP_188026027.1">
    <property type="nucleotide sequence ID" value="NZ_JACHGR010000003.1"/>
</dbReference>
<reference evidence="9 10" key="1">
    <citation type="submission" date="2020-08" db="EMBL/GenBank/DDBJ databases">
        <title>Genomic Encyclopedia of Type Strains, Phase IV (KMG-IV): sequencing the most valuable type-strain genomes for metagenomic binning, comparative biology and taxonomic classification.</title>
        <authorList>
            <person name="Goeker M."/>
        </authorList>
    </citation>
    <scope>NUCLEOTIDE SEQUENCE [LARGE SCALE GENOMIC DNA]</scope>
    <source>
        <strain evidence="9 10">DSM 22975</strain>
    </source>
</reference>
<comment type="caution">
    <text evidence="9">The sequence shown here is derived from an EMBL/GenBank/DDBJ whole genome shotgun (WGS) entry which is preliminary data.</text>
</comment>
<dbReference type="GO" id="GO:0003848">
    <property type="term" value="F:2-amino-4-hydroxy-6-hydroxymethyldihydropteridine diphosphokinase activity"/>
    <property type="evidence" value="ECO:0007669"/>
    <property type="project" value="UniProtKB-EC"/>
</dbReference>
<evidence type="ECO:0000313" key="9">
    <source>
        <dbReference type="EMBL" id="MBB6055258.1"/>
    </source>
</evidence>
<evidence type="ECO:0000256" key="2">
    <source>
        <dbReference type="ARBA" id="ARBA00013253"/>
    </source>
</evidence>
<keyword evidence="3 9" id="KW-0808">Transferase</keyword>
<dbReference type="PANTHER" id="PTHR43071:SF2">
    <property type="entry name" value="2-AMINO-4-HYDROXY-6-HYDROXYMETHYLDIHYDROPTERIDINE PYROPHOSPHOKINASE"/>
    <property type="match status" value="1"/>
</dbReference>
<dbReference type="GO" id="GO:0005524">
    <property type="term" value="F:ATP binding"/>
    <property type="evidence" value="ECO:0007669"/>
    <property type="project" value="UniProtKB-KW"/>
</dbReference>
<dbReference type="Proteomes" id="UP000585721">
    <property type="component" value="Unassembled WGS sequence"/>
</dbReference>
<proteinExistence type="predicted"/>
<sequence>MARIYIGVGSNIERERYLRAGWQALQLVFADCRCSTVYESDAVGFDGAPFYNLVIAAETTVSVAEVAAQLRAIEFAHGRPADARKFSGRTLDLDLLAYDELVISAPVELPRSEILHNAFVLRPFAELAPEWRHPLAEMTLAELWNEYDASRQPLRAVAFDWS</sequence>
<dbReference type="CDD" id="cd00483">
    <property type="entry name" value="HPPK"/>
    <property type="match status" value="1"/>
</dbReference>
<keyword evidence="5 9" id="KW-0418">Kinase</keyword>
<dbReference type="Pfam" id="PF01288">
    <property type="entry name" value="HPPK"/>
    <property type="match status" value="1"/>
</dbReference>
<evidence type="ECO:0000313" key="10">
    <source>
        <dbReference type="Proteomes" id="UP000585721"/>
    </source>
</evidence>
<accession>A0A841G8F9</accession>
<dbReference type="GO" id="GO:0046654">
    <property type="term" value="P:tetrahydrofolate biosynthetic process"/>
    <property type="evidence" value="ECO:0007669"/>
    <property type="project" value="UniProtKB-UniPathway"/>
</dbReference>
<keyword evidence="6" id="KW-0067">ATP-binding</keyword>
<evidence type="ECO:0000256" key="6">
    <source>
        <dbReference type="ARBA" id="ARBA00022840"/>
    </source>
</evidence>
<evidence type="ECO:0000256" key="5">
    <source>
        <dbReference type="ARBA" id="ARBA00022777"/>
    </source>
</evidence>
<evidence type="ECO:0000256" key="4">
    <source>
        <dbReference type="ARBA" id="ARBA00022741"/>
    </source>
</evidence>
<evidence type="ECO:0000256" key="3">
    <source>
        <dbReference type="ARBA" id="ARBA00022679"/>
    </source>
</evidence>
<comment type="pathway">
    <text evidence="1">Cofactor biosynthesis; tetrahydrofolate biosynthesis; 2-amino-4-hydroxy-6-hydroxymethyl-7,8-dihydropteridine diphosphate from 7,8-dihydroneopterin triphosphate: step 4/4.</text>
</comment>
<keyword evidence="7" id="KW-0289">Folate biosynthesis</keyword>
<protein>
    <recommendedName>
        <fullName evidence="2">2-amino-4-hydroxy-6-hydroxymethyldihydropteridine diphosphokinase</fullName>
        <ecNumber evidence="2">2.7.6.3</ecNumber>
    </recommendedName>
</protein>
<organism evidence="9 10">
    <name type="scientific">Tolumonas osonensis</name>
    <dbReference type="NCBI Taxonomy" id="675874"/>
    <lineage>
        <taxon>Bacteria</taxon>
        <taxon>Pseudomonadati</taxon>
        <taxon>Pseudomonadota</taxon>
        <taxon>Gammaproteobacteria</taxon>
        <taxon>Aeromonadales</taxon>
        <taxon>Aeromonadaceae</taxon>
        <taxon>Tolumonas</taxon>
    </lineage>
</organism>